<gene>
    <name evidence="15" type="ORF">BC781_102586</name>
</gene>
<dbReference type="GO" id="GO:0015344">
    <property type="term" value="F:siderophore uptake transmembrane transporter activity"/>
    <property type="evidence" value="ECO:0007669"/>
    <property type="project" value="TreeGrafter"/>
</dbReference>
<evidence type="ECO:0000256" key="10">
    <source>
        <dbReference type="PROSITE-ProRule" id="PRU01360"/>
    </source>
</evidence>
<feature type="signal peptide" evidence="12">
    <location>
        <begin position="1"/>
        <end position="27"/>
    </location>
</feature>
<reference evidence="15 16" key="1">
    <citation type="submission" date="2018-03" db="EMBL/GenBank/DDBJ databases">
        <title>Genomic Encyclopedia of Archaeal and Bacterial Type Strains, Phase II (KMG-II): from individual species to whole genera.</title>
        <authorList>
            <person name="Goeker M."/>
        </authorList>
    </citation>
    <scope>NUCLEOTIDE SEQUENCE [LARGE SCALE GENOMIC DNA]</scope>
    <source>
        <strain evidence="15 16">DSM 28229</strain>
    </source>
</reference>
<dbReference type="GO" id="GO:0044718">
    <property type="term" value="P:siderophore transmembrane transport"/>
    <property type="evidence" value="ECO:0007669"/>
    <property type="project" value="TreeGrafter"/>
</dbReference>
<feature type="domain" description="TonB-dependent receptor plug" evidence="14">
    <location>
        <begin position="54"/>
        <end position="160"/>
    </location>
</feature>
<feature type="chain" id="PRO_5016443410" evidence="12">
    <location>
        <begin position="28"/>
        <end position="724"/>
    </location>
</feature>
<dbReference type="OrthoDB" id="9758472at2"/>
<evidence type="ECO:0000259" key="13">
    <source>
        <dbReference type="Pfam" id="PF00593"/>
    </source>
</evidence>
<keyword evidence="5 12" id="KW-0732">Signal</keyword>
<evidence type="ECO:0000256" key="3">
    <source>
        <dbReference type="ARBA" id="ARBA00022452"/>
    </source>
</evidence>
<dbReference type="EMBL" id="QGDO01000002">
    <property type="protein sequence ID" value="PWJ43038.1"/>
    <property type="molecule type" value="Genomic_DNA"/>
</dbReference>
<comment type="similarity">
    <text evidence="10 11">Belongs to the TonB-dependent receptor family.</text>
</comment>
<evidence type="ECO:0000259" key="14">
    <source>
        <dbReference type="Pfam" id="PF07715"/>
    </source>
</evidence>
<comment type="subcellular location">
    <subcellularLocation>
        <location evidence="1 10">Cell outer membrane</location>
        <topology evidence="1 10">Multi-pass membrane protein</topology>
    </subcellularLocation>
</comment>
<keyword evidence="8 15" id="KW-0675">Receptor</keyword>
<keyword evidence="9 10" id="KW-0998">Cell outer membrane</keyword>
<evidence type="ECO:0000256" key="11">
    <source>
        <dbReference type="RuleBase" id="RU003357"/>
    </source>
</evidence>
<dbReference type="Pfam" id="PF00593">
    <property type="entry name" value="TonB_dep_Rec_b-barrel"/>
    <property type="match status" value="1"/>
</dbReference>
<dbReference type="PANTHER" id="PTHR30069:SF29">
    <property type="entry name" value="HEMOGLOBIN AND HEMOGLOBIN-HAPTOGLOBIN-BINDING PROTEIN 1-RELATED"/>
    <property type="match status" value="1"/>
</dbReference>
<dbReference type="SUPFAM" id="SSF56935">
    <property type="entry name" value="Porins"/>
    <property type="match status" value="1"/>
</dbReference>
<evidence type="ECO:0000256" key="2">
    <source>
        <dbReference type="ARBA" id="ARBA00022448"/>
    </source>
</evidence>
<dbReference type="Pfam" id="PF07715">
    <property type="entry name" value="Plug"/>
    <property type="match status" value="1"/>
</dbReference>
<proteinExistence type="inferred from homology"/>
<evidence type="ECO:0000256" key="7">
    <source>
        <dbReference type="ARBA" id="ARBA00023136"/>
    </source>
</evidence>
<accession>A0A315ZDY6</accession>
<dbReference type="AlphaFoldDB" id="A0A315ZDY6"/>
<keyword evidence="3 10" id="KW-1134">Transmembrane beta strand</keyword>
<keyword evidence="4 10" id="KW-0812">Transmembrane</keyword>
<evidence type="ECO:0000256" key="9">
    <source>
        <dbReference type="ARBA" id="ARBA00023237"/>
    </source>
</evidence>
<dbReference type="PROSITE" id="PS52016">
    <property type="entry name" value="TONB_DEPENDENT_REC_3"/>
    <property type="match status" value="1"/>
</dbReference>
<name>A0A315ZDY6_SEDFL</name>
<dbReference type="PANTHER" id="PTHR30069">
    <property type="entry name" value="TONB-DEPENDENT OUTER MEMBRANE RECEPTOR"/>
    <property type="match status" value="1"/>
</dbReference>
<dbReference type="GO" id="GO:0009279">
    <property type="term" value="C:cell outer membrane"/>
    <property type="evidence" value="ECO:0007669"/>
    <property type="project" value="UniProtKB-SubCell"/>
</dbReference>
<evidence type="ECO:0000313" key="15">
    <source>
        <dbReference type="EMBL" id="PWJ43038.1"/>
    </source>
</evidence>
<organism evidence="15 16">
    <name type="scientific">Sediminitomix flava</name>
    <dbReference type="NCBI Taxonomy" id="379075"/>
    <lineage>
        <taxon>Bacteria</taxon>
        <taxon>Pseudomonadati</taxon>
        <taxon>Bacteroidota</taxon>
        <taxon>Cytophagia</taxon>
        <taxon>Cytophagales</taxon>
        <taxon>Flammeovirgaceae</taxon>
        <taxon>Sediminitomix</taxon>
    </lineage>
</organism>
<evidence type="ECO:0000313" key="16">
    <source>
        <dbReference type="Proteomes" id="UP000245535"/>
    </source>
</evidence>
<dbReference type="RefSeq" id="WP_109617242.1">
    <property type="nucleotide sequence ID" value="NZ_QGDO01000002.1"/>
</dbReference>
<dbReference type="InterPro" id="IPR039426">
    <property type="entry name" value="TonB-dep_rcpt-like"/>
</dbReference>
<dbReference type="InterPro" id="IPR037066">
    <property type="entry name" value="Plug_dom_sf"/>
</dbReference>
<evidence type="ECO:0000256" key="1">
    <source>
        <dbReference type="ARBA" id="ARBA00004571"/>
    </source>
</evidence>
<keyword evidence="2 10" id="KW-0813">Transport</keyword>
<evidence type="ECO:0000256" key="8">
    <source>
        <dbReference type="ARBA" id="ARBA00023170"/>
    </source>
</evidence>
<dbReference type="Gene3D" id="2.170.130.10">
    <property type="entry name" value="TonB-dependent receptor, plug domain"/>
    <property type="match status" value="1"/>
</dbReference>
<keyword evidence="6 11" id="KW-0798">TonB box</keyword>
<sequence>MNTKTNWTKKLSLSFLALGATTLSSFAQDSDSLQTKQLNEVVISASKILQAPNEIGRSITVLNSSDIQNSIYNNAAELLSQQEGIYIVGTGQNPGSLQSMYLRGANSEHTSIFIDGVRITDPSSVDNGINLAELSLANIERIEIVRGSHSTLYGSSAIGGSINIITKRGGKKGLSGNVSAEAGTFGESTSQFTENIALNYSLGNGFYATAELYNTNVKGLDATVDTVKADIFKNRDQDNFDKLDVIGKVGYQDNKWDAFISYKKTDQISDIDDGAYRDDDNYTVDFKRDLINYQLAYRFSEKLNLNFVGGYTDMSRLALDDSSVVDTEGNTDGTFSSSEYEGSVLNNELQLRYQSDFISLIAGLSNYKETMTSRTYYYSSAWDYKSESNLDSLGIEATINSAFLHTTLNGGLVSNSLKGFNLALGGRLNDHSTFGNNFTYEINPSYKINKTLVYASYGAGFNAPALYRLYSPNQNFISEVTRGNLDLEPETSTSFELGVKQQIGKSTEITISAYQTVVDNLIEYVYLWDKEIPIEELGNDWMRNDSRGDTYINAGEQTNKGIEVTLRSQLSNQLLLTGNFSYTEGDLKYDPSYSDFTNDYYVQLYSTGDFLTKEVEVNGLVRRSNTFNASLTYIPIQKLRLSADIRHVGRRNDIFYDNSLGPWGALGQNEVDSYTLTGFTANYNIMDGLNATLRVDNLFDVDYQEIYGYTTRGRSFYLRLNYSF</sequence>
<dbReference type="CDD" id="cd01347">
    <property type="entry name" value="ligand_gated_channel"/>
    <property type="match status" value="1"/>
</dbReference>
<dbReference type="InterPro" id="IPR036942">
    <property type="entry name" value="Beta-barrel_TonB_sf"/>
</dbReference>
<evidence type="ECO:0000256" key="6">
    <source>
        <dbReference type="ARBA" id="ARBA00023077"/>
    </source>
</evidence>
<comment type="caution">
    <text evidence="15">The sequence shown here is derived from an EMBL/GenBank/DDBJ whole genome shotgun (WGS) entry which is preliminary data.</text>
</comment>
<dbReference type="Gene3D" id="2.40.170.20">
    <property type="entry name" value="TonB-dependent receptor, beta-barrel domain"/>
    <property type="match status" value="1"/>
</dbReference>
<dbReference type="Proteomes" id="UP000245535">
    <property type="component" value="Unassembled WGS sequence"/>
</dbReference>
<dbReference type="InterPro" id="IPR012910">
    <property type="entry name" value="Plug_dom"/>
</dbReference>
<keyword evidence="7 10" id="KW-0472">Membrane</keyword>
<evidence type="ECO:0000256" key="12">
    <source>
        <dbReference type="SAM" id="SignalP"/>
    </source>
</evidence>
<protein>
    <submittedName>
        <fullName evidence="15">Outer membrane cobalamin receptor</fullName>
    </submittedName>
</protein>
<evidence type="ECO:0000256" key="4">
    <source>
        <dbReference type="ARBA" id="ARBA00022692"/>
    </source>
</evidence>
<feature type="domain" description="TonB-dependent receptor-like beta-barrel" evidence="13">
    <location>
        <begin position="249"/>
        <end position="698"/>
    </location>
</feature>
<dbReference type="InterPro" id="IPR000531">
    <property type="entry name" value="Beta-barrel_TonB"/>
</dbReference>
<evidence type="ECO:0000256" key="5">
    <source>
        <dbReference type="ARBA" id="ARBA00022729"/>
    </source>
</evidence>
<keyword evidence="16" id="KW-1185">Reference proteome</keyword>